<gene>
    <name evidence="9" type="ORF">KI387_013801</name>
</gene>
<dbReference type="Gene3D" id="1.25.10.10">
    <property type="entry name" value="Leucine-rich Repeat Variant"/>
    <property type="match status" value="2"/>
</dbReference>
<keyword evidence="4" id="KW-0808">Transferase</keyword>
<accession>A0AA38CPG4</accession>
<dbReference type="PANTHER" id="PTHR23315:SF284">
    <property type="entry name" value="U-BOX DOMAIN-CONTAINING PROTEIN 7"/>
    <property type="match status" value="1"/>
</dbReference>
<dbReference type="InterPro" id="IPR003613">
    <property type="entry name" value="Ubox_domain"/>
</dbReference>
<evidence type="ECO:0000256" key="1">
    <source>
        <dbReference type="ARBA" id="ARBA00000900"/>
    </source>
</evidence>
<keyword evidence="5" id="KW-0677">Repeat</keyword>
<evidence type="ECO:0000256" key="6">
    <source>
        <dbReference type="ARBA" id="ARBA00022786"/>
    </source>
</evidence>
<dbReference type="Pfam" id="PF04564">
    <property type="entry name" value="U-box"/>
    <property type="match status" value="1"/>
</dbReference>
<comment type="caution">
    <text evidence="9">The sequence shown here is derived from an EMBL/GenBank/DDBJ whole genome shotgun (WGS) entry which is preliminary data.</text>
</comment>
<dbReference type="PROSITE" id="PS50176">
    <property type="entry name" value="ARM_REPEAT"/>
    <property type="match status" value="2"/>
</dbReference>
<proteinExistence type="predicted"/>
<dbReference type="EC" id="2.3.2.27" evidence="3"/>
<dbReference type="InterPro" id="IPR013083">
    <property type="entry name" value="Znf_RING/FYVE/PHD"/>
</dbReference>
<dbReference type="PANTHER" id="PTHR23315">
    <property type="entry name" value="U BOX DOMAIN-CONTAINING"/>
    <property type="match status" value="1"/>
</dbReference>
<dbReference type="InterPro" id="IPR000225">
    <property type="entry name" value="Armadillo"/>
</dbReference>
<feature type="repeat" description="ARM" evidence="7">
    <location>
        <begin position="497"/>
        <end position="543"/>
    </location>
</feature>
<evidence type="ECO:0000256" key="2">
    <source>
        <dbReference type="ARBA" id="ARBA00004906"/>
    </source>
</evidence>
<dbReference type="InterPro" id="IPR016024">
    <property type="entry name" value="ARM-type_fold"/>
</dbReference>
<evidence type="ECO:0000259" key="8">
    <source>
        <dbReference type="PROSITE" id="PS51698"/>
    </source>
</evidence>
<evidence type="ECO:0000313" key="10">
    <source>
        <dbReference type="Proteomes" id="UP000824469"/>
    </source>
</evidence>
<comment type="pathway">
    <text evidence="2">Protein modification; protein ubiquitination.</text>
</comment>
<feature type="domain" description="U-box" evidence="8">
    <location>
        <begin position="277"/>
        <end position="351"/>
    </location>
</feature>
<dbReference type="SMART" id="SM00504">
    <property type="entry name" value="Ubox"/>
    <property type="match status" value="1"/>
</dbReference>
<dbReference type="SMART" id="SM00185">
    <property type="entry name" value="ARM"/>
    <property type="match status" value="5"/>
</dbReference>
<protein>
    <recommendedName>
        <fullName evidence="3">RING-type E3 ubiquitin transferase</fullName>
        <ecNumber evidence="3">2.3.2.27</ecNumber>
    </recommendedName>
</protein>
<evidence type="ECO:0000256" key="7">
    <source>
        <dbReference type="PROSITE-ProRule" id="PRU00259"/>
    </source>
</evidence>
<dbReference type="SUPFAM" id="SSF48371">
    <property type="entry name" value="ARM repeat"/>
    <property type="match status" value="1"/>
</dbReference>
<dbReference type="InterPro" id="IPR058678">
    <property type="entry name" value="ARM_PUB"/>
</dbReference>
<dbReference type="Pfam" id="PF25598">
    <property type="entry name" value="ARM_PUB"/>
    <property type="match status" value="1"/>
</dbReference>
<feature type="non-terminal residue" evidence="9">
    <location>
        <position position="1"/>
    </location>
</feature>
<comment type="catalytic activity">
    <reaction evidence="1">
        <text>S-ubiquitinyl-[E2 ubiquitin-conjugating enzyme]-L-cysteine + [acceptor protein]-L-lysine = [E2 ubiquitin-conjugating enzyme]-L-cysteine + N(6)-ubiquitinyl-[acceptor protein]-L-lysine.</text>
        <dbReference type="EC" id="2.3.2.27"/>
    </reaction>
</comment>
<dbReference type="InterPro" id="IPR011989">
    <property type="entry name" value="ARM-like"/>
</dbReference>
<keyword evidence="6" id="KW-0833">Ubl conjugation pathway</keyword>
<evidence type="ECO:0000313" key="9">
    <source>
        <dbReference type="EMBL" id="KAH9302218.1"/>
    </source>
</evidence>
<dbReference type="AlphaFoldDB" id="A0AA38CPG4"/>
<dbReference type="SUPFAM" id="SSF57850">
    <property type="entry name" value="RING/U-box"/>
    <property type="match status" value="1"/>
</dbReference>
<dbReference type="GO" id="GO:0016567">
    <property type="term" value="P:protein ubiquitination"/>
    <property type="evidence" value="ECO:0007669"/>
    <property type="project" value="InterPro"/>
</dbReference>
<evidence type="ECO:0000256" key="5">
    <source>
        <dbReference type="ARBA" id="ARBA00022737"/>
    </source>
</evidence>
<keyword evidence="10" id="KW-1185">Reference proteome</keyword>
<dbReference type="OMA" id="SCYDFDM"/>
<dbReference type="FunFam" id="3.30.40.10:FF:000114">
    <property type="entry name" value="RING-type E3 ubiquitin transferase"/>
    <property type="match status" value="1"/>
</dbReference>
<dbReference type="InterPro" id="IPR045210">
    <property type="entry name" value="RING-Ubox_PUB"/>
</dbReference>
<sequence length="748" mass="81547">MGTMDAAVEQSLSAAKLHGGMSRKLARVVYNMMKIFPAVEAARPRCQSGIQALCALHLALEKAKTLLQHCADCSTLYLAITGDSILIKFGRAKNALDQSLRRVESIVPQILGQQIAEIVNELEGITFALEPSEKEVGDEVIALLQQEKDPSCANGTSELDAFHRVAVKLGIVSSRAVLTEKRALKRLLDKARQDEDKRKESIIIYLMHLLRKYTKVFKNEYSDGADSPNSDPCSPSVMSSLDKVSVNGRNGDRHVSRLHTFNMARKGTHGSSGSMLVPPEEFRCPISLQLMSDPVIISSGQTYERICIEKWFSEGHDTCPKTQQKLAHLGLTPNYCVKGLIASWCEQNEIKVPDPPTTSPPLTDWRWDLADSGSIKSVDAVRLKEVKVVPVEDTQISGTVEDDTGQFSTGTFSSGYYCDSPIMLRNEGSGETEDKNLTWNHDIVESQTVEEDPSKKYESLLASLTGSSLELQCRAVEEIRAMSKDDDEARSYMGSNGFIHAIVNFLRSAIDASNTQALEIGALALFNISVNNNRNKAAILAAGTLPLLLEILESETSEAAVAVLLMLSSWEENKASIGASGAIPALIKLLDSESKQCRQDAINALYNLSTYEGNRSHIVLGEAVSNFVSLLVNGEADCTEKCITILYNLASIEEGRAAIAATEGCIGAIADLLDTGTSIEQEQAAGLLLLLCTNSFEYSQLVLREGVIPSLVTLSVNGGPRGRGKAEKLLQHFRDQRQREVSCDSSQN</sequence>
<organism evidence="9 10">
    <name type="scientific">Taxus chinensis</name>
    <name type="common">Chinese yew</name>
    <name type="synonym">Taxus wallichiana var. chinensis</name>
    <dbReference type="NCBI Taxonomy" id="29808"/>
    <lineage>
        <taxon>Eukaryota</taxon>
        <taxon>Viridiplantae</taxon>
        <taxon>Streptophyta</taxon>
        <taxon>Embryophyta</taxon>
        <taxon>Tracheophyta</taxon>
        <taxon>Spermatophyta</taxon>
        <taxon>Pinopsida</taxon>
        <taxon>Pinidae</taxon>
        <taxon>Conifers II</taxon>
        <taxon>Cupressales</taxon>
        <taxon>Taxaceae</taxon>
        <taxon>Taxus</taxon>
    </lineage>
</organism>
<dbReference type="CDD" id="cd16664">
    <property type="entry name" value="RING-Ubox_PUB"/>
    <property type="match status" value="1"/>
</dbReference>
<reference evidence="9 10" key="1">
    <citation type="journal article" date="2021" name="Nat. Plants">
        <title>The Taxus genome provides insights into paclitaxel biosynthesis.</title>
        <authorList>
            <person name="Xiong X."/>
            <person name="Gou J."/>
            <person name="Liao Q."/>
            <person name="Li Y."/>
            <person name="Zhou Q."/>
            <person name="Bi G."/>
            <person name="Li C."/>
            <person name="Du R."/>
            <person name="Wang X."/>
            <person name="Sun T."/>
            <person name="Guo L."/>
            <person name="Liang H."/>
            <person name="Lu P."/>
            <person name="Wu Y."/>
            <person name="Zhang Z."/>
            <person name="Ro D.K."/>
            <person name="Shang Y."/>
            <person name="Huang S."/>
            <person name="Yan J."/>
        </authorList>
    </citation>
    <scope>NUCLEOTIDE SEQUENCE [LARGE SCALE GENOMIC DNA]</scope>
    <source>
        <strain evidence="9">Ta-2019</strain>
    </source>
</reference>
<dbReference type="PROSITE" id="PS51698">
    <property type="entry name" value="U_BOX"/>
    <property type="match status" value="1"/>
</dbReference>
<dbReference type="Proteomes" id="UP000824469">
    <property type="component" value="Unassembled WGS sequence"/>
</dbReference>
<dbReference type="EMBL" id="JAHRHJ020000009">
    <property type="protein sequence ID" value="KAH9302218.1"/>
    <property type="molecule type" value="Genomic_DNA"/>
</dbReference>
<dbReference type="Gene3D" id="3.30.40.10">
    <property type="entry name" value="Zinc/RING finger domain, C3HC4 (zinc finger)"/>
    <property type="match status" value="1"/>
</dbReference>
<evidence type="ECO:0000256" key="4">
    <source>
        <dbReference type="ARBA" id="ARBA00022679"/>
    </source>
</evidence>
<evidence type="ECO:0000256" key="3">
    <source>
        <dbReference type="ARBA" id="ARBA00012483"/>
    </source>
</evidence>
<name>A0AA38CPG4_TAXCH</name>
<dbReference type="GO" id="GO:0061630">
    <property type="term" value="F:ubiquitin protein ligase activity"/>
    <property type="evidence" value="ECO:0007669"/>
    <property type="project" value="UniProtKB-EC"/>
</dbReference>
<feature type="repeat" description="ARM" evidence="7">
    <location>
        <begin position="581"/>
        <end position="623"/>
    </location>
</feature>